<dbReference type="Gene3D" id="3.40.50.720">
    <property type="entry name" value="NAD(P)-binding Rossmann-like Domain"/>
    <property type="match status" value="1"/>
</dbReference>
<sequence>MSKSVAVLGMGLMGAGMARNLLRAGLEVRVWNRDPAKSRPLADDGAVVADSAAEAVAGADVVLTMLFDADATFEVMSAALPSARAGVVWAQCATVGVDGAARLAALAAEHGAVLLDAPVLGTRKPAEDGTLTVLAAGPVSARAAVEPVFAAVGSRVVWAGERADDGQRLKLVANSWVLSVTGATAQAVALARGLGVEPQLFLDSVAGSAVDTPYAHLKGKAMITGDFTPSFGIDGAVKDSALILEALEAGGTDGRLMAALHGLFADAAEGDGSVDMAAVVRAYRT</sequence>
<dbReference type="Proteomes" id="UP000218505">
    <property type="component" value="Chromosome"/>
</dbReference>
<dbReference type="GO" id="GO:0050661">
    <property type="term" value="F:NADP binding"/>
    <property type="evidence" value="ECO:0007669"/>
    <property type="project" value="InterPro"/>
</dbReference>
<dbReference type="SUPFAM" id="SSF48179">
    <property type="entry name" value="6-phosphogluconate dehydrogenase C-terminal domain-like"/>
    <property type="match status" value="1"/>
</dbReference>
<dbReference type="InterPro" id="IPR036291">
    <property type="entry name" value="NAD(P)-bd_dom_sf"/>
</dbReference>
<feature type="domain" description="6-phosphogluconate dehydrogenase NADP-binding" evidence="5">
    <location>
        <begin position="5"/>
        <end position="160"/>
    </location>
</feature>
<dbReference type="InterPro" id="IPR008927">
    <property type="entry name" value="6-PGluconate_DH-like_C_sf"/>
</dbReference>
<dbReference type="InterPro" id="IPR013328">
    <property type="entry name" value="6PGD_dom2"/>
</dbReference>
<dbReference type="AlphaFoldDB" id="A0A290Z7X7"/>
<proteinExistence type="inferred from homology"/>
<feature type="active site" evidence="4">
    <location>
        <position position="170"/>
    </location>
</feature>
<accession>A0A290Z7X7</accession>
<dbReference type="InterPro" id="IPR015815">
    <property type="entry name" value="HIBADH-related"/>
</dbReference>
<dbReference type="RefSeq" id="WP_096494921.1">
    <property type="nucleotide sequence ID" value="NZ_CP023445.1"/>
</dbReference>
<dbReference type="PANTHER" id="PTHR43580">
    <property type="entry name" value="OXIDOREDUCTASE GLYR1-RELATED"/>
    <property type="match status" value="1"/>
</dbReference>
<name>A0A290Z7X7_9PSEU</name>
<dbReference type="SUPFAM" id="SSF51735">
    <property type="entry name" value="NAD(P)-binding Rossmann-fold domains"/>
    <property type="match status" value="1"/>
</dbReference>
<dbReference type="Pfam" id="PF14833">
    <property type="entry name" value="NAD_binding_11"/>
    <property type="match status" value="1"/>
</dbReference>
<evidence type="ECO:0000256" key="3">
    <source>
        <dbReference type="ARBA" id="ARBA00023027"/>
    </source>
</evidence>
<dbReference type="Pfam" id="PF03446">
    <property type="entry name" value="NAD_binding_2"/>
    <property type="match status" value="1"/>
</dbReference>
<dbReference type="EMBL" id="CP023445">
    <property type="protein sequence ID" value="ATE55120.1"/>
    <property type="molecule type" value="Genomic_DNA"/>
</dbReference>
<reference evidence="7" key="1">
    <citation type="submission" date="2017-09" db="EMBL/GenBank/DDBJ databases">
        <title>Complete Genome Sequence of ansamitocin-producing Bacterium Actinosynnema pretiosum X47.</title>
        <authorList>
            <person name="Cao G."/>
            <person name="Zong G."/>
            <person name="Zhong C."/>
            <person name="Fu J."/>
        </authorList>
    </citation>
    <scope>NUCLEOTIDE SEQUENCE [LARGE SCALE GENOMIC DNA]</scope>
    <source>
        <strain evidence="7">X47</strain>
    </source>
</reference>
<dbReference type="GO" id="GO:0051287">
    <property type="term" value="F:NAD binding"/>
    <property type="evidence" value="ECO:0007669"/>
    <property type="project" value="InterPro"/>
</dbReference>
<keyword evidence="2" id="KW-0560">Oxidoreductase</keyword>
<evidence type="ECO:0000256" key="2">
    <source>
        <dbReference type="ARBA" id="ARBA00023002"/>
    </source>
</evidence>
<dbReference type="KEGG" id="apre:CNX65_19025"/>
<dbReference type="Gene3D" id="1.10.1040.10">
    <property type="entry name" value="N-(1-d-carboxylethyl)-l-norvaline Dehydrogenase, domain 2"/>
    <property type="match status" value="1"/>
</dbReference>
<keyword evidence="3" id="KW-0520">NAD</keyword>
<evidence type="ECO:0000313" key="7">
    <source>
        <dbReference type="EMBL" id="ATE55120.1"/>
    </source>
</evidence>
<evidence type="ECO:0000313" key="8">
    <source>
        <dbReference type="Proteomes" id="UP000218505"/>
    </source>
</evidence>
<evidence type="ECO:0000259" key="6">
    <source>
        <dbReference type="Pfam" id="PF14833"/>
    </source>
</evidence>
<dbReference type="PANTHER" id="PTHR43580:SF2">
    <property type="entry name" value="CYTOKINE-LIKE NUCLEAR FACTOR N-PAC"/>
    <property type="match status" value="1"/>
</dbReference>
<dbReference type="GO" id="GO:0016491">
    <property type="term" value="F:oxidoreductase activity"/>
    <property type="evidence" value="ECO:0007669"/>
    <property type="project" value="UniProtKB-KW"/>
</dbReference>
<dbReference type="PIRSF" id="PIRSF000103">
    <property type="entry name" value="HIBADH"/>
    <property type="match status" value="1"/>
</dbReference>
<organism evidence="7 8">
    <name type="scientific">Actinosynnema pretiosum</name>
    <dbReference type="NCBI Taxonomy" id="42197"/>
    <lineage>
        <taxon>Bacteria</taxon>
        <taxon>Bacillati</taxon>
        <taxon>Actinomycetota</taxon>
        <taxon>Actinomycetes</taxon>
        <taxon>Pseudonocardiales</taxon>
        <taxon>Pseudonocardiaceae</taxon>
        <taxon>Actinosynnema</taxon>
    </lineage>
</organism>
<evidence type="ECO:0000256" key="4">
    <source>
        <dbReference type="PIRSR" id="PIRSR000103-1"/>
    </source>
</evidence>
<feature type="domain" description="3-hydroxyisobutyrate dehydrogenase-like NAD-binding" evidence="6">
    <location>
        <begin position="166"/>
        <end position="283"/>
    </location>
</feature>
<dbReference type="InterPro" id="IPR006115">
    <property type="entry name" value="6PGDH_NADP-bd"/>
</dbReference>
<evidence type="ECO:0000256" key="1">
    <source>
        <dbReference type="ARBA" id="ARBA00009080"/>
    </source>
</evidence>
<protein>
    <submittedName>
        <fullName evidence="7">3-hydroxyisobutyrate dehydrogenase</fullName>
    </submittedName>
</protein>
<dbReference type="InterPro" id="IPR051265">
    <property type="entry name" value="HIBADH-related_NP60_sf"/>
</dbReference>
<comment type="similarity">
    <text evidence="1">Belongs to the HIBADH-related family.</text>
</comment>
<gene>
    <name evidence="7" type="ORF">CNX65_19025</name>
</gene>
<evidence type="ECO:0000259" key="5">
    <source>
        <dbReference type="Pfam" id="PF03446"/>
    </source>
</evidence>
<keyword evidence="8" id="KW-1185">Reference proteome</keyword>
<dbReference type="InterPro" id="IPR029154">
    <property type="entry name" value="HIBADH-like_NADP-bd"/>
</dbReference>